<dbReference type="InterPro" id="IPR013857">
    <property type="entry name" value="NADH-UbQ_OxRdtase-assoc_prot30"/>
</dbReference>
<dbReference type="KEGG" id="gni:GNIT_0906"/>
<dbReference type="eggNOG" id="COG0702">
    <property type="taxonomic scope" value="Bacteria"/>
</dbReference>
<reference evidence="3 4" key="1">
    <citation type="journal article" date="2011" name="J. Bacteriol.">
        <title>Complete genome sequence of seawater bacterium Glaciecola nitratireducens FR1064T.</title>
        <authorList>
            <person name="Bian F."/>
            <person name="Qin Q.L."/>
            <person name="Xie B.B."/>
            <person name="Shu Y.L."/>
            <person name="Zhang X.Y."/>
            <person name="Yu Y."/>
            <person name="Chen B."/>
            <person name="Chen X.L."/>
            <person name="Zhou B.C."/>
            <person name="Zhang Y.Z."/>
        </authorList>
    </citation>
    <scope>NUCLEOTIDE SEQUENCE [LARGE SCALE GENOMIC DNA]</scope>
    <source>
        <strain evidence="4">JCM 12485 / KCTC 12276 / FR1064</strain>
    </source>
</reference>
<keyword evidence="3" id="KW-0269">Exonuclease</keyword>
<evidence type="ECO:0000313" key="3">
    <source>
        <dbReference type="EMBL" id="AEP29044.1"/>
    </source>
</evidence>
<dbReference type="PANTHER" id="PTHR13194:SF19">
    <property type="entry name" value="NAD(P)-BINDING ROSSMANN-FOLD SUPERFAMILY PROTEIN"/>
    <property type="match status" value="1"/>
</dbReference>
<dbReference type="InterPro" id="IPR008979">
    <property type="entry name" value="Galactose-bd-like_sf"/>
</dbReference>
<dbReference type="GO" id="GO:0004527">
    <property type="term" value="F:exonuclease activity"/>
    <property type="evidence" value="ECO:0007669"/>
    <property type="project" value="UniProtKB-KW"/>
</dbReference>
<keyword evidence="4" id="KW-1185">Reference proteome</keyword>
<dbReference type="GO" id="GO:0051082">
    <property type="term" value="F:unfolded protein binding"/>
    <property type="evidence" value="ECO:0007669"/>
    <property type="project" value="TreeGrafter"/>
</dbReference>
<dbReference type="Pfam" id="PF08547">
    <property type="entry name" value="CIA30"/>
    <property type="match status" value="1"/>
</dbReference>
<evidence type="ECO:0000259" key="2">
    <source>
        <dbReference type="Pfam" id="PF08547"/>
    </source>
</evidence>
<evidence type="ECO:0000256" key="1">
    <source>
        <dbReference type="ARBA" id="ARBA00007884"/>
    </source>
</evidence>
<feature type="domain" description="NADH:ubiquinone oxidoreductase intermediate-associated protein 30" evidence="2">
    <location>
        <begin position="32"/>
        <end position="184"/>
    </location>
</feature>
<protein>
    <submittedName>
        <fullName evidence="3">Putative exonuclease</fullName>
    </submittedName>
</protein>
<keyword evidence="3" id="KW-0378">Hydrolase</keyword>
<dbReference type="AlphaFoldDB" id="G4QFV3"/>
<accession>G4QFV3</accession>
<comment type="similarity">
    <text evidence="1">Belongs to the CIA30 family.</text>
</comment>
<dbReference type="Proteomes" id="UP000009282">
    <property type="component" value="Chromosome"/>
</dbReference>
<dbReference type="OrthoDB" id="442188at2"/>
<organism evidence="3 4">
    <name type="scientific">Glaciecola nitratireducens (strain JCM 12485 / KCTC 12276 / FR1064)</name>
    <dbReference type="NCBI Taxonomy" id="1085623"/>
    <lineage>
        <taxon>Bacteria</taxon>
        <taxon>Pseudomonadati</taxon>
        <taxon>Pseudomonadota</taxon>
        <taxon>Gammaproteobacteria</taxon>
        <taxon>Alteromonadales</taxon>
        <taxon>Alteromonadaceae</taxon>
        <taxon>Brumicola</taxon>
    </lineage>
</organism>
<dbReference type="PANTHER" id="PTHR13194">
    <property type="entry name" value="COMPLEX I INTERMEDIATE-ASSOCIATED PROTEIN 30"/>
    <property type="match status" value="1"/>
</dbReference>
<proteinExistence type="inferred from homology"/>
<keyword evidence="3" id="KW-0540">Nuclease</keyword>
<gene>
    <name evidence="3" type="ordered locus">GNIT_0906</name>
</gene>
<evidence type="ECO:0000313" key="4">
    <source>
        <dbReference type="Proteomes" id="UP000009282"/>
    </source>
</evidence>
<dbReference type="InterPro" id="IPR039131">
    <property type="entry name" value="NDUFAF1"/>
</dbReference>
<sequence>MRLIITIGITLTISLFAFFSWSIQNNTMEKRIDFSTSAEARNWVIVNDTVMGGRSQAELAIENDMLVFTGNLSLENNGGFASTRRIYSPLSWNSNETLEIKVLGDGRSYQFRLRTNRNADGIAYVANFTTTKGEVQLLTFNLNDFNPQFRGRLVKGAPSLNFSDIAQIGFMLADKNRGDFVLRIAHIRQIPEII</sequence>
<dbReference type="HOGENOM" id="CLU_059028_5_0_6"/>
<dbReference type="SUPFAM" id="SSF49785">
    <property type="entry name" value="Galactose-binding domain-like"/>
    <property type="match status" value="1"/>
</dbReference>
<dbReference type="EMBL" id="CP003060">
    <property type="protein sequence ID" value="AEP29044.1"/>
    <property type="molecule type" value="Genomic_DNA"/>
</dbReference>
<name>G4QFV3_GLANF</name>
<dbReference type="STRING" id="1085623.GNIT_0906"/>
<dbReference type="RefSeq" id="WP_014107919.1">
    <property type="nucleotide sequence ID" value="NC_016041.1"/>
</dbReference>
<dbReference type="GO" id="GO:0010257">
    <property type="term" value="P:NADH dehydrogenase complex assembly"/>
    <property type="evidence" value="ECO:0007669"/>
    <property type="project" value="TreeGrafter"/>
</dbReference>